<evidence type="ECO:0000256" key="1">
    <source>
        <dbReference type="ARBA" id="ARBA00010282"/>
    </source>
</evidence>
<dbReference type="FunCoup" id="A0A371RLV7">
    <property type="interactions" value="48"/>
</dbReference>
<gene>
    <name evidence="3" type="ORF">DX908_11965</name>
</gene>
<protein>
    <submittedName>
        <fullName evidence="3">SufE family protein</fullName>
    </submittedName>
</protein>
<dbReference type="InParanoid" id="A0A371RLV7"/>
<dbReference type="Gene3D" id="3.90.1010.10">
    <property type="match status" value="1"/>
</dbReference>
<comment type="similarity">
    <text evidence="1">Belongs to the SufE family.</text>
</comment>
<evidence type="ECO:0000259" key="2">
    <source>
        <dbReference type="Pfam" id="PF02657"/>
    </source>
</evidence>
<dbReference type="Pfam" id="PF02657">
    <property type="entry name" value="SufE"/>
    <property type="match status" value="1"/>
</dbReference>
<dbReference type="AlphaFoldDB" id="A0A371RLV7"/>
<evidence type="ECO:0000313" key="4">
    <source>
        <dbReference type="Proteomes" id="UP000264589"/>
    </source>
</evidence>
<dbReference type="OrthoDB" id="9799320at2"/>
<proteinExistence type="inferred from homology"/>
<dbReference type="PANTHER" id="PTHR43597">
    <property type="entry name" value="SULFUR ACCEPTOR PROTEIN CSDE"/>
    <property type="match status" value="1"/>
</dbReference>
<dbReference type="RefSeq" id="WP_116393093.1">
    <property type="nucleotide sequence ID" value="NZ_QUQO01000001.1"/>
</dbReference>
<sequence length="138" mass="15197">MSSALPDFDTIAGDFAFLDDWDERYRYLIDLGGQLPAFPENERGEDTRIRGCASQVWLYFTQNGDRLDIVGDSDAAIVRGLIALLLSLYSGKTKSEILAISAEEELAKLDLKDHITPQRSNGVTSMIAKIRAVASQDG</sequence>
<name>A0A371RLV7_9PROT</name>
<comment type="caution">
    <text evidence="3">The sequence shown here is derived from an EMBL/GenBank/DDBJ whole genome shotgun (WGS) entry which is preliminary data.</text>
</comment>
<dbReference type="Proteomes" id="UP000264589">
    <property type="component" value="Unassembled WGS sequence"/>
</dbReference>
<organism evidence="3 4">
    <name type="scientific">Parvularcula marina</name>
    <dbReference type="NCBI Taxonomy" id="2292771"/>
    <lineage>
        <taxon>Bacteria</taxon>
        <taxon>Pseudomonadati</taxon>
        <taxon>Pseudomonadota</taxon>
        <taxon>Alphaproteobacteria</taxon>
        <taxon>Parvularculales</taxon>
        <taxon>Parvularculaceae</taxon>
        <taxon>Parvularcula</taxon>
    </lineage>
</organism>
<feature type="domain" description="Fe-S metabolism associated" evidence="2">
    <location>
        <begin position="14"/>
        <end position="132"/>
    </location>
</feature>
<dbReference type="PANTHER" id="PTHR43597:SF5">
    <property type="entry name" value="SUFE-LIKE PROTEIN 2, CHLOROPLASTIC"/>
    <property type="match status" value="1"/>
</dbReference>
<reference evidence="3 4" key="1">
    <citation type="submission" date="2018-08" db="EMBL/GenBank/DDBJ databases">
        <title>Parvularcula sp. SM1705, isolated from surface water of the South Sea China.</title>
        <authorList>
            <person name="Sun L."/>
        </authorList>
    </citation>
    <scope>NUCLEOTIDE SEQUENCE [LARGE SCALE GENOMIC DNA]</scope>
    <source>
        <strain evidence="3 4">SM1705</strain>
    </source>
</reference>
<dbReference type="EMBL" id="QUQO01000001">
    <property type="protein sequence ID" value="RFB06459.1"/>
    <property type="molecule type" value="Genomic_DNA"/>
</dbReference>
<evidence type="ECO:0000313" key="3">
    <source>
        <dbReference type="EMBL" id="RFB06459.1"/>
    </source>
</evidence>
<keyword evidence="4" id="KW-1185">Reference proteome</keyword>
<accession>A0A371RLV7</accession>
<dbReference type="SUPFAM" id="SSF82649">
    <property type="entry name" value="SufE/NifU"/>
    <property type="match status" value="1"/>
</dbReference>
<dbReference type="InterPro" id="IPR003808">
    <property type="entry name" value="Fe-S_metab-assoc_dom"/>
</dbReference>